<dbReference type="AlphaFoldDB" id="A0A2X2T5Y5"/>
<organism evidence="2 3">
    <name type="scientific">Cedecea neteri</name>
    <dbReference type="NCBI Taxonomy" id="158822"/>
    <lineage>
        <taxon>Bacteria</taxon>
        <taxon>Pseudomonadati</taxon>
        <taxon>Pseudomonadota</taxon>
        <taxon>Gammaproteobacteria</taxon>
        <taxon>Enterobacterales</taxon>
        <taxon>Enterobacteriaceae</taxon>
        <taxon>Cedecea</taxon>
    </lineage>
</organism>
<accession>A0A2X2T5Y5</accession>
<evidence type="ECO:0000313" key="2">
    <source>
        <dbReference type="EMBL" id="SQA97807.1"/>
    </source>
</evidence>
<name>A0A2X2T5Y5_9ENTR</name>
<reference evidence="2 3" key="1">
    <citation type="submission" date="2018-06" db="EMBL/GenBank/DDBJ databases">
        <authorList>
            <consortium name="Pathogen Informatics"/>
            <person name="Doyle S."/>
        </authorList>
    </citation>
    <scope>NUCLEOTIDE SEQUENCE [LARGE SCALE GENOMIC DNA]</scope>
    <source>
        <strain evidence="2 3">NCTC12120</strain>
    </source>
</reference>
<evidence type="ECO:0000313" key="3">
    <source>
        <dbReference type="Proteomes" id="UP000251197"/>
    </source>
</evidence>
<feature type="region of interest" description="Disordered" evidence="1">
    <location>
        <begin position="44"/>
        <end position="63"/>
    </location>
</feature>
<sequence>MPICTATAKGTATPTATSGFTPVVMAKVVPTMVPIIDVRRLRASERSKAHPHQFQGAAGENTGVQIAKNKANQRAKDDGAVHMGQAVEHIQTGDKSQQAQG</sequence>
<dbReference type="Proteomes" id="UP000251197">
    <property type="component" value="Unassembled WGS sequence"/>
</dbReference>
<evidence type="ECO:0000256" key="1">
    <source>
        <dbReference type="SAM" id="MobiDB-lite"/>
    </source>
</evidence>
<protein>
    <submittedName>
        <fullName evidence="2">Uncharacterized protein</fullName>
    </submittedName>
</protein>
<gene>
    <name evidence="2" type="ORF">NCTC12120_01653</name>
</gene>
<proteinExistence type="predicted"/>
<dbReference type="EMBL" id="UAVU01000003">
    <property type="protein sequence ID" value="SQA97807.1"/>
    <property type="molecule type" value="Genomic_DNA"/>
</dbReference>